<keyword evidence="2" id="KW-1185">Reference proteome</keyword>
<dbReference type="EMBL" id="BGPR01186495">
    <property type="protein sequence ID" value="GBM78587.1"/>
    <property type="molecule type" value="Genomic_DNA"/>
</dbReference>
<gene>
    <name evidence="1" type="ORF">AVEN_126774_1</name>
</gene>
<name>A0A4Y2ILK2_ARAVE</name>
<organism evidence="1 2">
    <name type="scientific">Araneus ventricosus</name>
    <name type="common">Orbweaver spider</name>
    <name type="synonym">Epeira ventricosa</name>
    <dbReference type="NCBI Taxonomy" id="182803"/>
    <lineage>
        <taxon>Eukaryota</taxon>
        <taxon>Metazoa</taxon>
        <taxon>Ecdysozoa</taxon>
        <taxon>Arthropoda</taxon>
        <taxon>Chelicerata</taxon>
        <taxon>Arachnida</taxon>
        <taxon>Araneae</taxon>
        <taxon>Araneomorphae</taxon>
        <taxon>Entelegynae</taxon>
        <taxon>Araneoidea</taxon>
        <taxon>Araneidae</taxon>
        <taxon>Araneus</taxon>
    </lineage>
</organism>
<comment type="caution">
    <text evidence="1">The sequence shown here is derived from an EMBL/GenBank/DDBJ whole genome shotgun (WGS) entry which is preliminary data.</text>
</comment>
<dbReference type="Proteomes" id="UP000499080">
    <property type="component" value="Unassembled WGS sequence"/>
</dbReference>
<protein>
    <submittedName>
        <fullName evidence="1">Uncharacterized protein</fullName>
    </submittedName>
</protein>
<proteinExistence type="predicted"/>
<evidence type="ECO:0000313" key="1">
    <source>
        <dbReference type="EMBL" id="GBM78587.1"/>
    </source>
</evidence>
<accession>A0A4Y2ILK2</accession>
<dbReference type="AlphaFoldDB" id="A0A4Y2ILK2"/>
<evidence type="ECO:0000313" key="2">
    <source>
        <dbReference type="Proteomes" id="UP000499080"/>
    </source>
</evidence>
<reference evidence="1 2" key="1">
    <citation type="journal article" date="2019" name="Sci. Rep.">
        <title>Orb-weaving spider Araneus ventricosus genome elucidates the spidroin gene catalogue.</title>
        <authorList>
            <person name="Kono N."/>
            <person name="Nakamura H."/>
            <person name="Ohtoshi R."/>
            <person name="Moran D.A.P."/>
            <person name="Shinohara A."/>
            <person name="Yoshida Y."/>
            <person name="Fujiwara M."/>
            <person name="Mori M."/>
            <person name="Tomita M."/>
            <person name="Arakawa K."/>
        </authorList>
    </citation>
    <scope>NUCLEOTIDE SEQUENCE [LARGE SCALE GENOMIC DNA]</scope>
</reference>
<sequence length="90" mass="10008">MTSKLFTIDKLIEDKLSGGYLSHNEEVVAPSFNPLGTFDSSLAYLSEVTVDESDSSSEFKKQALMFAATQPVVPLHLPTGFEKYRTVQNY</sequence>